<dbReference type="InterPro" id="IPR000276">
    <property type="entry name" value="GPCR_Rhodpsn"/>
</dbReference>
<feature type="transmembrane region" description="Helical" evidence="6">
    <location>
        <begin position="25"/>
        <end position="48"/>
    </location>
</feature>
<dbReference type="EMBL" id="CAJVCH010529862">
    <property type="protein sequence ID" value="CAG7823547.1"/>
    <property type="molecule type" value="Genomic_DNA"/>
</dbReference>
<proteinExistence type="inferred from homology"/>
<keyword evidence="3 6" id="KW-0812">Transmembrane</keyword>
<feature type="domain" description="G-protein coupled receptors family 1 profile" evidence="7">
    <location>
        <begin position="41"/>
        <end position="333"/>
    </location>
</feature>
<dbReference type="AlphaFoldDB" id="A0A8J2KTP5"/>
<gene>
    <name evidence="8" type="ORF">AFUS01_LOCUS33758</name>
</gene>
<dbReference type="Pfam" id="PF00001">
    <property type="entry name" value="7tm_1"/>
    <property type="match status" value="1"/>
</dbReference>
<comment type="caution">
    <text evidence="8">The sequence shown here is derived from an EMBL/GenBank/DDBJ whole genome shotgun (WGS) entry which is preliminary data.</text>
</comment>
<evidence type="ECO:0000256" key="5">
    <source>
        <dbReference type="ARBA" id="ARBA00023136"/>
    </source>
</evidence>
<evidence type="ECO:0000259" key="7">
    <source>
        <dbReference type="PROSITE" id="PS50262"/>
    </source>
</evidence>
<name>A0A8J2KTP5_9HEXA</name>
<keyword evidence="4 6" id="KW-1133">Transmembrane helix</keyword>
<dbReference type="GO" id="GO:0016020">
    <property type="term" value="C:membrane"/>
    <property type="evidence" value="ECO:0007669"/>
    <property type="project" value="UniProtKB-SubCell"/>
</dbReference>
<evidence type="ECO:0000256" key="4">
    <source>
        <dbReference type="ARBA" id="ARBA00022989"/>
    </source>
</evidence>
<dbReference type="PROSITE" id="PS50262">
    <property type="entry name" value="G_PROTEIN_RECEP_F1_2"/>
    <property type="match status" value="1"/>
</dbReference>
<dbReference type="Proteomes" id="UP000708208">
    <property type="component" value="Unassembled WGS sequence"/>
</dbReference>
<dbReference type="SUPFAM" id="SSF81321">
    <property type="entry name" value="Family A G protein-coupled receptor-like"/>
    <property type="match status" value="1"/>
</dbReference>
<dbReference type="InterPro" id="IPR017452">
    <property type="entry name" value="GPCR_Rhodpsn_7TM"/>
</dbReference>
<reference evidence="8" key="1">
    <citation type="submission" date="2021-06" db="EMBL/GenBank/DDBJ databases">
        <authorList>
            <person name="Hodson N. C."/>
            <person name="Mongue J. A."/>
            <person name="Jaron S. K."/>
        </authorList>
    </citation>
    <scope>NUCLEOTIDE SEQUENCE</scope>
</reference>
<feature type="transmembrane region" description="Helical" evidence="6">
    <location>
        <begin position="60"/>
        <end position="81"/>
    </location>
</feature>
<evidence type="ECO:0000313" key="9">
    <source>
        <dbReference type="Proteomes" id="UP000708208"/>
    </source>
</evidence>
<evidence type="ECO:0000313" key="8">
    <source>
        <dbReference type="EMBL" id="CAG7823547.1"/>
    </source>
</evidence>
<accession>A0A8J2KTP5</accession>
<dbReference type="GO" id="GO:0004930">
    <property type="term" value="F:G protein-coupled receptor activity"/>
    <property type="evidence" value="ECO:0007669"/>
    <property type="project" value="InterPro"/>
</dbReference>
<feature type="transmembrane region" description="Helical" evidence="6">
    <location>
        <begin position="234"/>
        <end position="252"/>
    </location>
</feature>
<dbReference type="OrthoDB" id="6362912at2759"/>
<comment type="similarity">
    <text evidence="2">Belongs to the G-protein coupled receptor 1 family.</text>
</comment>
<keyword evidence="9" id="KW-1185">Reference proteome</keyword>
<feature type="transmembrane region" description="Helical" evidence="6">
    <location>
        <begin position="316"/>
        <end position="336"/>
    </location>
</feature>
<feature type="transmembrane region" description="Helical" evidence="6">
    <location>
        <begin position="278"/>
        <end position="296"/>
    </location>
</feature>
<evidence type="ECO:0000256" key="1">
    <source>
        <dbReference type="ARBA" id="ARBA00004370"/>
    </source>
</evidence>
<evidence type="ECO:0000256" key="6">
    <source>
        <dbReference type="SAM" id="Phobius"/>
    </source>
</evidence>
<keyword evidence="5 6" id="KW-0472">Membrane</keyword>
<feature type="transmembrane region" description="Helical" evidence="6">
    <location>
        <begin position="101"/>
        <end position="125"/>
    </location>
</feature>
<protein>
    <recommendedName>
        <fullName evidence="7">G-protein coupled receptors family 1 profile domain-containing protein</fullName>
    </recommendedName>
</protein>
<sequence>MEEEPEEARNCSEPDFPNEKNKDLFAAHSVIAIISVLGIIGNGISGVVLNMPQMRSSYNLLLFALTVSDSTQLFFFCLSYGSQALWYLDIISQPELISPIYPFALFCFYVAHTISIHITVLLSFERYIAVCKPFKAHKVFPTKRRSCCYILIVSIFSILFNLPKWLELELCQVKMKVSNPLQPSSWSHYRINNTGPGVNPAADDPPYVLKEVVVYTRFFHDGVYRIVYRQVIDYAVNFITPIVFIIVFNIWISKEIRQANLRRQSLTLIQLNDSSKTLMLIGVVFAICVSPAWLLVKFLLHRINVCVPGSVMSCQRITIVLLAFNASINFVIYCLCGSKFRQQLLLLLGQLLQWTLGIFRRNKH</sequence>
<comment type="subcellular location">
    <subcellularLocation>
        <location evidence="1">Membrane</location>
    </subcellularLocation>
</comment>
<dbReference type="PANTHER" id="PTHR46641:SF2">
    <property type="entry name" value="FMRFAMIDE RECEPTOR"/>
    <property type="match status" value="1"/>
</dbReference>
<evidence type="ECO:0000256" key="2">
    <source>
        <dbReference type="ARBA" id="ARBA00010663"/>
    </source>
</evidence>
<evidence type="ECO:0000256" key="3">
    <source>
        <dbReference type="ARBA" id="ARBA00022692"/>
    </source>
</evidence>
<dbReference type="InterPro" id="IPR052954">
    <property type="entry name" value="GPCR-Ligand_Int"/>
</dbReference>
<feature type="transmembrane region" description="Helical" evidence="6">
    <location>
        <begin position="146"/>
        <end position="166"/>
    </location>
</feature>
<dbReference type="PANTHER" id="PTHR46641">
    <property type="entry name" value="FMRFAMIDE RECEPTOR-RELATED"/>
    <property type="match status" value="1"/>
</dbReference>
<dbReference type="CDD" id="cd14978">
    <property type="entry name" value="7tmA_FMRFamide_R-like"/>
    <property type="match status" value="1"/>
</dbReference>
<organism evidence="8 9">
    <name type="scientific">Allacma fusca</name>
    <dbReference type="NCBI Taxonomy" id="39272"/>
    <lineage>
        <taxon>Eukaryota</taxon>
        <taxon>Metazoa</taxon>
        <taxon>Ecdysozoa</taxon>
        <taxon>Arthropoda</taxon>
        <taxon>Hexapoda</taxon>
        <taxon>Collembola</taxon>
        <taxon>Symphypleona</taxon>
        <taxon>Sminthuridae</taxon>
        <taxon>Allacma</taxon>
    </lineage>
</organism>